<dbReference type="PROSITE" id="PS51918">
    <property type="entry name" value="RADICAL_SAM"/>
    <property type="match status" value="1"/>
</dbReference>
<evidence type="ECO:0000259" key="9">
    <source>
        <dbReference type="PROSITE" id="PS51918"/>
    </source>
</evidence>
<keyword evidence="2" id="KW-0489">Methyltransferase</keyword>
<keyword evidence="4" id="KW-0949">S-adenosyl-L-methionine</keyword>
<dbReference type="InterPro" id="IPR013785">
    <property type="entry name" value="Aldolase_TIM"/>
</dbReference>
<dbReference type="Pfam" id="PF04055">
    <property type="entry name" value="Radical_SAM"/>
    <property type="match status" value="1"/>
</dbReference>
<dbReference type="GO" id="GO:0051539">
    <property type="term" value="F:4 iron, 4 sulfur cluster binding"/>
    <property type="evidence" value="ECO:0007669"/>
    <property type="project" value="UniProtKB-KW"/>
</dbReference>
<evidence type="ECO:0000313" key="11">
    <source>
        <dbReference type="Proteomes" id="UP000177269"/>
    </source>
</evidence>
<keyword evidence="5" id="KW-0479">Metal-binding</keyword>
<evidence type="ECO:0000259" key="8">
    <source>
        <dbReference type="PROSITE" id="PS51332"/>
    </source>
</evidence>
<accession>A0A1G2P3K2</accession>
<evidence type="ECO:0000256" key="2">
    <source>
        <dbReference type="ARBA" id="ARBA00022603"/>
    </source>
</evidence>
<keyword evidence="6" id="KW-0408">Iron</keyword>
<organism evidence="10 11">
    <name type="scientific">Candidatus Taylorbacteria bacterium RIFCSPLOWO2_12_FULL_43_20</name>
    <dbReference type="NCBI Taxonomy" id="1802332"/>
    <lineage>
        <taxon>Bacteria</taxon>
        <taxon>Candidatus Tayloriibacteriota</taxon>
    </lineage>
</organism>
<dbReference type="Pfam" id="PF02310">
    <property type="entry name" value="B12-binding"/>
    <property type="match status" value="1"/>
</dbReference>
<reference evidence="10 11" key="1">
    <citation type="journal article" date="2016" name="Nat. Commun.">
        <title>Thousands of microbial genomes shed light on interconnected biogeochemical processes in an aquifer system.</title>
        <authorList>
            <person name="Anantharaman K."/>
            <person name="Brown C.T."/>
            <person name="Hug L.A."/>
            <person name="Sharon I."/>
            <person name="Castelle C.J."/>
            <person name="Probst A.J."/>
            <person name="Thomas B.C."/>
            <person name="Singh A."/>
            <person name="Wilkins M.J."/>
            <person name="Karaoz U."/>
            <person name="Brodie E.L."/>
            <person name="Williams K.H."/>
            <person name="Hubbard S.S."/>
            <person name="Banfield J.F."/>
        </authorList>
    </citation>
    <scope>NUCLEOTIDE SEQUENCE [LARGE SCALE GENOMIC DNA]</scope>
</reference>
<keyword evidence="3" id="KW-0808">Transferase</keyword>
<dbReference type="InterPro" id="IPR006158">
    <property type="entry name" value="Cobalamin-bd"/>
</dbReference>
<keyword evidence="7" id="KW-0411">Iron-sulfur</keyword>
<protein>
    <submittedName>
        <fullName evidence="10">Uncharacterized protein</fullName>
    </submittedName>
</protein>
<dbReference type="AlphaFoldDB" id="A0A1G2P3K2"/>
<dbReference type="Gene3D" id="3.20.20.70">
    <property type="entry name" value="Aldolase class I"/>
    <property type="match status" value="1"/>
</dbReference>
<evidence type="ECO:0000256" key="6">
    <source>
        <dbReference type="ARBA" id="ARBA00023004"/>
    </source>
</evidence>
<dbReference type="CDD" id="cd01335">
    <property type="entry name" value="Radical_SAM"/>
    <property type="match status" value="1"/>
</dbReference>
<dbReference type="SUPFAM" id="SSF52242">
    <property type="entry name" value="Cobalamin (vitamin B12)-binding domain"/>
    <property type="match status" value="1"/>
</dbReference>
<dbReference type="SFLD" id="SFLDG01082">
    <property type="entry name" value="B12-binding_domain_containing"/>
    <property type="match status" value="1"/>
</dbReference>
<dbReference type="Proteomes" id="UP000177269">
    <property type="component" value="Unassembled WGS sequence"/>
</dbReference>
<gene>
    <name evidence="10" type="ORF">A3G52_02250</name>
</gene>
<dbReference type="InterPro" id="IPR007197">
    <property type="entry name" value="rSAM"/>
</dbReference>
<dbReference type="PANTHER" id="PTHR43409">
    <property type="entry name" value="ANAEROBIC MAGNESIUM-PROTOPORPHYRIN IX MONOMETHYL ESTER CYCLASE-RELATED"/>
    <property type="match status" value="1"/>
</dbReference>
<dbReference type="InterPro" id="IPR036724">
    <property type="entry name" value="Cobalamin-bd_sf"/>
</dbReference>
<evidence type="ECO:0000256" key="4">
    <source>
        <dbReference type="ARBA" id="ARBA00022691"/>
    </source>
</evidence>
<evidence type="ECO:0000313" key="10">
    <source>
        <dbReference type="EMBL" id="OHA42914.1"/>
    </source>
</evidence>
<dbReference type="SUPFAM" id="SSF102114">
    <property type="entry name" value="Radical SAM enzymes"/>
    <property type="match status" value="1"/>
</dbReference>
<evidence type="ECO:0000256" key="7">
    <source>
        <dbReference type="ARBA" id="ARBA00023014"/>
    </source>
</evidence>
<evidence type="ECO:0000256" key="1">
    <source>
        <dbReference type="ARBA" id="ARBA00001966"/>
    </source>
</evidence>
<dbReference type="SMART" id="SM00729">
    <property type="entry name" value="Elp3"/>
    <property type="match status" value="1"/>
</dbReference>
<dbReference type="InterPro" id="IPR058240">
    <property type="entry name" value="rSAM_sf"/>
</dbReference>
<dbReference type="GO" id="GO:0003824">
    <property type="term" value="F:catalytic activity"/>
    <property type="evidence" value="ECO:0007669"/>
    <property type="project" value="InterPro"/>
</dbReference>
<evidence type="ECO:0000256" key="5">
    <source>
        <dbReference type="ARBA" id="ARBA00022723"/>
    </source>
</evidence>
<dbReference type="SFLD" id="SFLDG01123">
    <property type="entry name" value="methyltransferase_(Class_B)"/>
    <property type="match status" value="1"/>
</dbReference>
<dbReference type="GO" id="GO:0031419">
    <property type="term" value="F:cobalamin binding"/>
    <property type="evidence" value="ECO:0007669"/>
    <property type="project" value="InterPro"/>
</dbReference>
<dbReference type="Gene3D" id="3.40.50.280">
    <property type="entry name" value="Cobalamin-binding domain"/>
    <property type="match status" value="1"/>
</dbReference>
<comment type="caution">
    <text evidence="10">The sequence shown here is derived from an EMBL/GenBank/DDBJ whole genome shotgun (WGS) entry which is preliminary data.</text>
</comment>
<sequence length="503" mass="57274">MKNFLLIYPTQITEAPMTLAMLGAVLKQEGFQVHTCVNTFGRPLQVEDFVKKATEVRADYVGISMLTFQCLFVYDIVRALKAKGFKVVLGGPHPTDCPSESIDAGADVVVLGEGEETLRDIVQGRPLQDIPGVVTKDVSNTKRRARLDINVLPTPDLDVFDTEVFRQEDGLIKGFHRVYTSRGCPGCCTFCDWKVFGQAFKEYDIQKVVADIERRKVEFGITSFSIADDCFTVNPNRVFEFCRLIKGLGVSWRANSRANLVTEEMLRAMKNSGCHSVMFGLESGDPETLRKIGKMVTLEENIRAPKLAHKAGLEVYGCLMAGFPWETPAHVENQLKYIREVWNDVSLFQVSGSLMPFPGSAIYKKYAKQCGFENFWLQPEYQDFSVQVYQNAANPFRVSTFYQRQLFDDTYIQEEYFFKYTTEYKQAVRKLVREIGRHNLPFMFKGQPLKQRLFLGLSDLSMAMSVVFPSLEKKIGGALFHGRSKVERIRDQRRGFTKSHQTI</sequence>
<evidence type="ECO:0000256" key="3">
    <source>
        <dbReference type="ARBA" id="ARBA00022679"/>
    </source>
</evidence>
<dbReference type="InterPro" id="IPR051198">
    <property type="entry name" value="BchE-like"/>
</dbReference>
<feature type="domain" description="Radical SAM core" evidence="9">
    <location>
        <begin position="170"/>
        <end position="397"/>
    </location>
</feature>
<dbReference type="GO" id="GO:0046872">
    <property type="term" value="F:metal ion binding"/>
    <property type="evidence" value="ECO:0007669"/>
    <property type="project" value="UniProtKB-KW"/>
</dbReference>
<dbReference type="InterPro" id="IPR006638">
    <property type="entry name" value="Elp3/MiaA/NifB-like_rSAM"/>
</dbReference>
<dbReference type="EMBL" id="MHSK01000003">
    <property type="protein sequence ID" value="OHA42914.1"/>
    <property type="molecule type" value="Genomic_DNA"/>
</dbReference>
<dbReference type="PANTHER" id="PTHR43409:SF7">
    <property type="entry name" value="BLL1977 PROTEIN"/>
    <property type="match status" value="1"/>
</dbReference>
<comment type="cofactor">
    <cofactor evidence="1">
        <name>[4Fe-4S] cluster</name>
        <dbReference type="ChEBI" id="CHEBI:49883"/>
    </cofactor>
</comment>
<dbReference type="CDD" id="cd02068">
    <property type="entry name" value="radical_SAM_B12_BD"/>
    <property type="match status" value="1"/>
</dbReference>
<feature type="domain" description="B12-binding" evidence="8">
    <location>
        <begin position="1"/>
        <end position="132"/>
    </location>
</feature>
<proteinExistence type="predicted"/>
<dbReference type="SFLD" id="SFLDS00029">
    <property type="entry name" value="Radical_SAM"/>
    <property type="match status" value="1"/>
</dbReference>
<name>A0A1G2P3K2_9BACT</name>
<dbReference type="PROSITE" id="PS51332">
    <property type="entry name" value="B12_BINDING"/>
    <property type="match status" value="1"/>
</dbReference>
<dbReference type="InterPro" id="IPR034466">
    <property type="entry name" value="Methyltransferase_Class_B"/>
</dbReference>